<evidence type="ECO:0000256" key="4">
    <source>
        <dbReference type="ARBA" id="ARBA00023136"/>
    </source>
</evidence>
<keyword evidence="4 7" id="KW-0472">Membrane</keyword>
<gene>
    <name evidence="8" type="primary">yceG</name>
    <name evidence="7" type="synonym">mltG</name>
    <name evidence="8" type="ORF">GCM10009332_27750</name>
</gene>
<dbReference type="GO" id="GO:0008932">
    <property type="term" value="F:lytic endotransglycosylase activity"/>
    <property type="evidence" value="ECO:0007669"/>
    <property type="project" value="UniProtKB-UniRule"/>
</dbReference>
<dbReference type="PANTHER" id="PTHR30518:SF2">
    <property type="entry name" value="ENDOLYTIC MUREIN TRANSGLYCOSYLASE"/>
    <property type="match status" value="1"/>
</dbReference>
<reference evidence="8" key="2">
    <citation type="submission" date="2020-09" db="EMBL/GenBank/DDBJ databases">
        <authorList>
            <person name="Sun Q."/>
            <person name="Ohkuma M."/>
        </authorList>
    </citation>
    <scope>NUCLEOTIDE SEQUENCE</scope>
    <source>
        <strain evidence="8">JCM 30804</strain>
    </source>
</reference>
<keyword evidence="2 7" id="KW-0812">Transmembrane</keyword>
<evidence type="ECO:0000313" key="8">
    <source>
        <dbReference type="EMBL" id="GGI88792.1"/>
    </source>
</evidence>
<keyword evidence="9" id="KW-1185">Reference proteome</keyword>
<dbReference type="GO" id="GO:0005886">
    <property type="term" value="C:plasma membrane"/>
    <property type="evidence" value="ECO:0007669"/>
    <property type="project" value="UniProtKB-UniRule"/>
</dbReference>
<dbReference type="GO" id="GO:0071555">
    <property type="term" value="P:cell wall organization"/>
    <property type="evidence" value="ECO:0007669"/>
    <property type="project" value="UniProtKB-KW"/>
</dbReference>
<protein>
    <recommendedName>
        <fullName evidence="7">Endolytic murein transglycosylase</fullName>
        <ecNumber evidence="7">4.2.2.29</ecNumber>
    </recommendedName>
    <alternativeName>
        <fullName evidence="7">Peptidoglycan lytic transglycosylase</fullName>
    </alternativeName>
    <alternativeName>
        <fullName evidence="7">Peptidoglycan polymerization terminase</fullName>
    </alternativeName>
</protein>
<accession>A0A917JWN4</accession>
<dbReference type="HAMAP" id="MF_02065">
    <property type="entry name" value="MltG"/>
    <property type="match status" value="1"/>
</dbReference>
<reference evidence="8" key="1">
    <citation type="journal article" date="2014" name="Int. J. Syst. Evol. Microbiol.">
        <title>Complete genome sequence of Corynebacterium casei LMG S-19264T (=DSM 44701T), isolated from a smear-ripened cheese.</title>
        <authorList>
            <consortium name="US DOE Joint Genome Institute (JGI-PGF)"/>
            <person name="Walter F."/>
            <person name="Albersmeier A."/>
            <person name="Kalinowski J."/>
            <person name="Ruckert C."/>
        </authorList>
    </citation>
    <scope>NUCLEOTIDE SEQUENCE</scope>
    <source>
        <strain evidence="8">JCM 30804</strain>
    </source>
</reference>
<evidence type="ECO:0000256" key="6">
    <source>
        <dbReference type="ARBA" id="ARBA00023316"/>
    </source>
</evidence>
<dbReference type="CDD" id="cd08010">
    <property type="entry name" value="MltG_like"/>
    <property type="match status" value="1"/>
</dbReference>
<sequence>MKLLSKPVAYFLLCLCLIGTCIGGYIYQSVLAYPQTPLKITQTTEVELTRGTSFNQFFKSLEQQGMISELWKLKILLKLRPDLANIRSGYYEITPNETLSDLLNKLNRGEEKTFSITLVEGLTVKEWLQQLKQAPRLTLNGNPFEKVLLKQQDNSSLPEGKFFPNTFQYRANESAETILTQSYQSMKSQLAEIWRNRAPNLPLKSDYELLILASIIEKETGQAHERPLIASVFINRLRKRMRLQTDPTVIYGIGDKFNGNITRKDLRTPTAFNTYAIKGLPPTPIAAPSRASLLAAAHPAKSEALYFVSRNDGSHIFSNTLKQHNRAVNQYQRNRK</sequence>
<dbReference type="InterPro" id="IPR003770">
    <property type="entry name" value="MLTG-like"/>
</dbReference>
<dbReference type="EC" id="4.2.2.29" evidence="7"/>
<evidence type="ECO:0000313" key="9">
    <source>
        <dbReference type="Proteomes" id="UP000613743"/>
    </source>
</evidence>
<evidence type="ECO:0000256" key="2">
    <source>
        <dbReference type="ARBA" id="ARBA00022692"/>
    </source>
</evidence>
<evidence type="ECO:0000256" key="1">
    <source>
        <dbReference type="ARBA" id="ARBA00022475"/>
    </source>
</evidence>
<dbReference type="Proteomes" id="UP000613743">
    <property type="component" value="Unassembled WGS sequence"/>
</dbReference>
<dbReference type="AlphaFoldDB" id="A0A917JWN4"/>
<comment type="caution">
    <text evidence="8">The sequence shown here is derived from an EMBL/GenBank/DDBJ whole genome shotgun (WGS) entry which is preliminary data.</text>
</comment>
<keyword evidence="1 7" id="KW-1003">Cell membrane</keyword>
<comment type="catalytic activity">
    <reaction evidence="7">
        <text>a peptidoglycan chain = a peptidoglycan chain with N-acetyl-1,6-anhydromuramyl-[peptide] at the reducing end + a peptidoglycan chain with N-acetylglucosamine at the non-reducing end.</text>
        <dbReference type="EC" id="4.2.2.29"/>
    </reaction>
</comment>
<evidence type="ECO:0000256" key="3">
    <source>
        <dbReference type="ARBA" id="ARBA00022989"/>
    </source>
</evidence>
<dbReference type="Gene3D" id="3.30.160.60">
    <property type="entry name" value="Classic Zinc Finger"/>
    <property type="match status" value="1"/>
</dbReference>
<dbReference type="NCBIfam" id="TIGR00247">
    <property type="entry name" value="endolytic transglycosylase MltG"/>
    <property type="match status" value="1"/>
</dbReference>
<dbReference type="RefSeq" id="WP_188921972.1">
    <property type="nucleotide sequence ID" value="NZ_BMPZ01000009.1"/>
</dbReference>
<organism evidence="8 9">
    <name type="scientific">Shewanella gelidii</name>
    <dbReference type="NCBI Taxonomy" id="1642821"/>
    <lineage>
        <taxon>Bacteria</taxon>
        <taxon>Pseudomonadati</taxon>
        <taxon>Pseudomonadota</taxon>
        <taxon>Gammaproteobacteria</taxon>
        <taxon>Alteromonadales</taxon>
        <taxon>Shewanellaceae</taxon>
        <taxon>Shewanella</taxon>
    </lineage>
</organism>
<feature type="site" description="Important for catalytic activity" evidence="7">
    <location>
        <position position="219"/>
    </location>
</feature>
<dbReference type="EMBL" id="BMPZ01000009">
    <property type="protein sequence ID" value="GGI88792.1"/>
    <property type="molecule type" value="Genomic_DNA"/>
</dbReference>
<comment type="function">
    <text evidence="7">Functions as a peptidoglycan terminase that cleaves nascent peptidoglycan strands endolytically to terminate their elongation.</text>
</comment>
<proteinExistence type="inferred from homology"/>
<dbReference type="GO" id="GO:0009252">
    <property type="term" value="P:peptidoglycan biosynthetic process"/>
    <property type="evidence" value="ECO:0007669"/>
    <property type="project" value="UniProtKB-UniRule"/>
</dbReference>
<name>A0A917JWN4_9GAMM</name>
<evidence type="ECO:0000256" key="7">
    <source>
        <dbReference type="HAMAP-Rule" id="MF_02065"/>
    </source>
</evidence>
<comment type="similarity">
    <text evidence="7">Belongs to the transglycosylase MltG family.</text>
</comment>
<keyword evidence="5 7" id="KW-0456">Lyase</keyword>
<dbReference type="PANTHER" id="PTHR30518">
    <property type="entry name" value="ENDOLYTIC MUREIN TRANSGLYCOSYLASE"/>
    <property type="match status" value="1"/>
</dbReference>
<evidence type="ECO:0000256" key="5">
    <source>
        <dbReference type="ARBA" id="ARBA00023239"/>
    </source>
</evidence>
<dbReference type="Pfam" id="PF02618">
    <property type="entry name" value="YceG"/>
    <property type="match status" value="1"/>
</dbReference>
<keyword evidence="7" id="KW-0997">Cell inner membrane</keyword>
<dbReference type="Gene3D" id="3.30.1490.480">
    <property type="entry name" value="Endolytic murein transglycosylase"/>
    <property type="match status" value="1"/>
</dbReference>
<keyword evidence="3 7" id="KW-1133">Transmembrane helix</keyword>
<keyword evidence="6 7" id="KW-0961">Cell wall biogenesis/degradation</keyword>